<keyword evidence="2" id="KW-1185">Reference proteome</keyword>
<dbReference type="EMBL" id="CP000613">
    <property type="protein sequence ID" value="ACJ00796.1"/>
    <property type="molecule type" value="Genomic_DNA"/>
</dbReference>
<evidence type="ECO:0000313" key="2">
    <source>
        <dbReference type="Proteomes" id="UP000001591"/>
    </source>
</evidence>
<proteinExistence type="predicted"/>
<evidence type="ECO:0000313" key="1">
    <source>
        <dbReference type="EMBL" id="ACJ00796.1"/>
    </source>
</evidence>
<gene>
    <name evidence="1" type="ordered locus">RC1_3438</name>
</gene>
<dbReference type="STRING" id="414684.RC1_3438"/>
<name>B6IWX2_RHOCS</name>
<reference evidence="1 2" key="1">
    <citation type="journal article" date="2010" name="BMC Genomics">
        <title>Metabolic flexibility revealed in the genome of the cyst-forming alpha-1 proteobacterium Rhodospirillum centenum.</title>
        <authorList>
            <person name="Lu Y.K."/>
            <person name="Marden J."/>
            <person name="Han M."/>
            <person name="Swingley W.D."/>
            <person name="Mastrian S.D."/>
            <person name="Chowdhury S.R."/>
            <person name="Hao J."/>
            <person name="Helmy T."/>
            <person name="Kim S."/>
            <person name="Kurdoglu A.A."/>
            <person name="Matthies H.J."/>
            <person name="Rollo D."/>
            <person name="Stothard P."/>
            <person name="Blankenship R.E."/>
            <person name="Bauer C.E."/>
            <person name="Touchman J.W."/>
        </authorList>
    </citation>
    <scope>NUCLEOTIDE SEQUENCE [LARGE SCALE GENOMIC DNA]</scope>
    <source>
        <strain evidence="2">ATCC 51521 / SW</strain>
    </source>
</reference>
<accession>B6IWX2</accession>
<dbReference type="AlphaFoldDB" id="B6IWX2"/>
<organism evidence="1 2">
    <name type="scientific">Rhodospirillum centenum (strain ATCC 51521 / SW)</name>
    <dbReference type="NCBI Taxonomy" id="414684"/>
    <lineage>
        <taxon>Bacteria</taxon>
        <taxon>Pseudomonadati</taxon>
        <taxon>Pseudomonadota</taxon>
        <taxon>Alphaproteobacteria</taxon>
        <taxon>Rhodospirillales</taxon>
        <taxon>Rhodospirillaceae</taxon>
        <taxon>Rhodospirillum</taxon>
    </lineage>
</organism>
<dbReference type="HOGENOM" id="CLU_2919736_0_0_5"/>
<dbReference type="Proteomes" id="UP000001591">
    <property type="component" value="Chromosome"/>
</dbReference>
<sequence>MHGRLTTRQKYPMPVPAEPLKPAIEASFAGSADGRQTRNPDRMQKLFLCMRPCRAFPEVLP</sequence>
<protein>
    <submittedName>
        <fullName evidence="1">Uncharacterized protein</fullName>
    </submittedName>
</protein>
<dbReference type="KEGG" id="rce:RC1_3438"/>